<feature type="compositionally biased region" description="Polar residues" evidence="1">
    <location>
        <begin position="685"/>
        <end position="700"/>
    </location>
</feature>
<reference evidence="2 3" key="1">
    <citation type="journal article" date="2011" name="PLoS Genet.">
        <title>Genomic analysis of the necrotrophic fungal pathogens Sclerotinia sclerotiorum and Botrytis cinerea.</title>
        <authorList>
            <person name="Amselem J."/>
            <person name="Cuomo C.A."/>
            <person name="van Kan J.A."/>
            <person name="Viaud M."/>
            <person name="Benito E.P."/>
            <person name="Couloux A."/>
            <person name="Coutinho P.M."/>
            <person name="de Vries R.P."/>
            <person name="Dyer P.S."/>
            <person name="Fillinger S."/>
            <person name="Fournier E."/>
            <person name="Gout L."/>
            <person name="Hahn M."/>
            <person name="Kohn L."/>
            <person name="Lapalu N."/>
            <person name="Plummer K.M."/>
            <person name="Pradier J.M."/>
            <person name="Quevillon E."/>
            <person name="Sharon A."/>
            <person name="Simon A."/>
            <person name="ten Have A."/>
            <person name="Tudzynski B."/>
            <person name="Tudzynski P."/>
            <person name="Wincker P."/>
            <person name="Andrew M."/>
            <person name="Anthouard V."/>
            <person name="Beever R.E."/>
            <person name="Beffa R."/>
            <person name="Benoit I."/>
            <person name="Bouzid O."/>
            <person name="Brault B."/>
            <person name="Chen Z."/>
            <person name="Choquer M."/>
            <person name="Collemare J."/>
            <person name="Cotton P."/>
            <person name="Danchin E.G."/>
            <person name="Da Silva C."/>
            <person name="Gautier A."/>
            <person name="Giraud C."/>
            <person name="Giraud T."/>
            <person name="Gonzalez C."/>
            <person name="Grossetete S."/>
            <person name="Guldener U."/>
            <person name="Henrissat B."/>
            <person name="Howlett B.J."/>
            <person name="Kodira C."/>
            <person name="Kretschmer M."/>
            <person name="Lappartient A."/>
            <person name="Leroch M."/>
            <person name="Levis C."/>
            <person name="Mauceli E."/>
            <person name="Neuveglise C."/>
            <person name="Oeser B."/>
            <person name="Pearson M."/>
            <person name="Poulain J."/>
            <person name="Poussereau N."/>
            <person name="Quesneville H."/>
            <person name="Rascle C."/>
            <person name="Schumacher J."/>
            <person name="Segurens B."/>
            <person name="Sexton A."/>
            <person name="Silva E."/>
            <person name="Sirven C."/>
            <person name="Soanes D.M."/>
            <person name="Talbot N.J."/>
            <person name="Templeton M."/>
            <person name="Yandava C."/>
            <person name="Yarden O."/>
            <person name="Zeng Q."/>
            <person name="Rollins J.A."/>
            <person name="Lebrun M.H."/>
            <person name="Dickman M."/>
        </authorList>
    </citation>
    <scope>NUCLEOTIDE SEQUENCE [LARGE SCALE GENOMIC DNA]</scope>
    <source>
        <strain evidence="2 3">B05.10</strain>
    </source>
</reference>
<feature type="compositionally biased region" description="Low complexity" evidence="1">
    <location>
        <begin position="1265"/>
        <end position="1276"/>
    </location>
</feature>
<feature type="compositionally biased region" description="Polar residues" evidence="1">
    <location>
        <begin position="1155"/>
        <end position="1176"/>
    </location>
</feature>
<evidence type="ECO:0000256" key="1">
    <source>
        <dbReference type="SAM" id="MobiDB-lite"/>
    </source>
</evidence>
<dbReference type="KEGG" id="bfu:BCIN_05g02860"/>
<feature type="compositionally biased region" description="Polar residues" evidence="1">
    <location>
        <begin position="769"/>
        <end position="794"/>
    </location>
</feature>
<feature type="compositionally biased region" description="Acidic residues" evidence="1">
    <location>
        <begin position="965"/>
        <end position="979"/>
    </location>
</feature>
<feature type="compositionally biased region" description="Acidic residues" evidence="1">
    <location>
        <begin position="938"/>
        <end position="957"/>
    </location>
</feature>
<feature type="compositionally biased region" description="Basic and acidic residues" evidence="1">
    <location>
        <begin position="895"/>
        <end position="904"/>
    </location>
</feature>
<feature type="region of interest" description="Disordered" evidence="1">
    <location>
        <begin position="1"/>
        <end position="248"/>
    </location>
</feature>
<dbReference type="EMBL" id="CP009809">
    <property type="protein sequence ID" value="ATZ49887.1"/>
    <property type="molecule type" value="Genomic_DNA"/>
</dbReference>
<feature type="region of interest" description="Disordered" evidence="1">
    <location>
        <begin position="862"/>
        <end position="907"/>
    </location>
</feature>
<feature type="region of interest" description="Disordered" evidence="1">
    <location>
        <begin position="921"/>
        <end position="1351"/>
    </location>
</feature>
<feature type="compositionally biased region" description="Polar residues" evidence="1">
    <location>
        <begin position="867"/>
        <end position="882"/>
    </location>
</feature>
<reference evidence="2 3" key="3">
    <citation type="journal article" date="2017" name="Mol. Plant Pathol.">
        <title>A gapless genome sequence of the fungus Botrytis cinerea.</title>
        <authorList>
            <person name="Van Kan J.A."/>
            <person name="Stassen J.H."/>
            <person name="Mosbach A."/>
            <person name="Van Der Lee T.A."/>
            <person name="Faino L."/>
            <person name="Farmer A.D."/>
            <person name="Papasotiriou D.G."/>
            <person name="Zhou S."/>
            <person name="Seidl M.F."/>
            <person name="Cottam E."/>
            <person name="Edel D."/>
            <person name="Hahn M."/>
            <person name="Schwartz D.C."/>
            <person name="Dietrich R.A."/>
            <person name="Widdison S."/>
            <person name="Scalliet G."/>
        </authorList>
    </citation>
    <scope>NUCLEOTIDE SEQUENCE [LARGE SCALE GENOMIC DNA]</scope>
    <source>
        <strain evidence="2 3">B05.10</strain>
    </source>
</reference>
<feature type="compositionally biased region" description="Low complexity" evidence="1">
    <location>
        <begin position="747"/>
        <end position="761"/>
    </location>
</feature>
<feature type="compositionally biased region" description="Acidic residues" evidence="1">
    <location>
        <begin position="367"/>
        <end position="378"/>
    </location>
</feature>
<dbReference type="GeneID" id="5440629"/>
<keyword evidence="3" id="KW-1185">Reference proteome</keyword>
<feature type="compositionally biased region" description="Low complexity" evidence="1">
    <location>
        <begin position="7"/>
        <end position="21"/>
    </location>
</feature>
<feature type="compositionally biased region" description="Polar residues" evidence="1">
    <location>
        <begin position="1311"/>
        <end position="1351"/>
    </location>
</feature>
<dbReference type="Proteomes" id="UP000001798">
    <property type="component" value="Chromosome 5"/>
</dbReference>
<sequence length="1489" mass="162694">MVQYGMDDASLSSPDPLADSLTYQVPPSSKRRKTPSSRLSLPLPASSPKKQIFELDVGNTLSPQKIRVTVEAEDSDSEDDHANLRPHNFSSPTPAPVPRRIERTTTTTVPLRGLSDSENDNSIRYEVTPKRPRGRPRKSNTPVQKQGTLNRVGKRGRKSIGEEVDSQGQDVNDEEVSAGNSRSRSKSTKAIKKATPRKRKASSDLVPSSVVKRGRGRPRSKLREEIRLSDGSDVVEQVQTPNAEPEVGEAEIHEELMPEEIDLLATIDANSQSPISQYPAYQSTSTFPSSDDLEEDVVIARFHPGDETPRTTGWSSVLETSQMPSSSNRAQEETSPLSESLKNGALSPEANGPIEDDDNRDYGGNGFDDDETDEDFDETRDMGQFSDGRTNNATEEMQEEDFEDEMDDDMDHRPEFDTVMESEGFSLISLDSVPSLRKPLNGLLQDEGQNSAARPQNKNILPVQNTVQHNSFPSVAPEILEAATPGKKLKNSHLFRVQEARIDDSFSSIPPEILEAATPAPVRKWGVETLHPEGSTVVEKNVAGYADSSLSDTRIKPPRKAGGLGKDLSSTKHGAPLDAATPRLMRQAPLRPSSIKKSEAKSKTNSKPPQDRPNLSHPATLSKPSKSPSPPIRESKQPASIKNNDGKFPGNQDAETPAEESFVNSQIHSSPPAIASRRFTYTAAHGQQQRQTNPKLTQTPAIVFSSPTLPPPIQPPRQPSERPESSNTNASSPAEKAGRILQDIVIPSSLPRSRSESLASPFKSPATGRRSSSSAYPDTNISRSMPAEQPQTSLPKLDRNGDLGSKNPRRRSWSRPVLDEDPFVGNGVAQRHPSTDKSKNFNLELPSSRRMSVSLNAAVIPQHESSRTINSMNSQLEETGSNGAVEKPVPSSSSLEKKPLETKRTLSSLQEKWAAERAAISKQISRISTNEVMVLSSDDNDDEDDGGNDDDDDDDDDNNNKAEGEDYDDNDLVAGEEQENLPGKMLTNLEGDDNVHDNVDKNEEDYEDDESFGLLLETLDASNQEDQLHSDKSDYAERPKRSKIPSPWRTNSKRLVYSDELASLSPDHDAEAPTIEEPSPKSVSKQVDASKSSKNNPQHDSDSTLDLSGWQIPQKQNFQPKIRSLGNTKPDMSALLRSSPFGGLPTLSNREEPSTEGQSSKGIPSPRASNSDPPQDSSSGETEENTSSFAPIPQKVGFQPRVRKNGEGPTAPISQPIRGIFGKLGTTRTSLPTPETSSSSLVGALTNTSPSRSNKLKTPIIQPDSTQSSSSQLSVSNAAAPIKTTEKPQLQNPKPKWTEHRLEAPIPPSPTKSILRSPQRSTAPLSQPSPSKNVVFASSSPQASSPLNPQLSPTHWTRDHWLLLDSILQTWKPENQNQEAADFEANPTASSNSKYGRRNSTRVISGLLGKIVNLKDKGVGVGEGGVRIFENGNKEGKEIGNEKMRLEQWHLEAVDEFRGEVPGWDEAVVAKRVFALLVGEERRRKGVSS</sequence>
<dbReference type="RefSeq" id="XP_024548714.1">
    <property type="nucleotide sequence ID" value="XM_024692932.1"/>
</dbReference>
<feature type="compositionally biased region" description="Basic and acidic residues" evidence="1">
    <location>
        <begin position="221"/>
        <end position="230"/>
    </location>
</feature>
<feature type="compositionally biased region" description="Polar residues" evidence="1">
    <location>
        <begin position="922"/>
        <end position="931"/>
    </location>
</feature>
<proteinExistence type="predicted"/>
<feature type="compositionally biased region" description="Low complexity" evidence="1">
    <location>
        <begin position="1226"/>
        <end position="1241"/>
    </location>
</feature>
<feature type="compositionally biased region" description="Polar residues" evidence="1">
    <location>
        <begin position="1081"/>
        <end position="1096"/>
    </location>
</feature>
<feature type="region of interest" description="Disordered" evidence="1">
    <location>
        <begin position="302"/>
        <end position="413"/>
    </location>
</feature>
<feature type="compositionally biased region" description="Polar residues" evidence="1">
    <location>
        <begin position="139"/>
        <end position="149"/>
    </location>
</feature>
<gene>
    <name evidence="2" type="ORF">BCIN_05g02860</name>
</gene>
<accession>A0A384JHJ3</accession>
<feature type="compositionally biased region" description="Basic residues" evidence="1">
    <location>
        <begin position="183"/>
        <end position="200"/>
    </location>
</feature>
<feature type="compositionally biased region" description="Pro residues" evidence="1">
    <location>
        <begin position="708"/>
        <end position="718"/>
    </location>
</feature>
<feature type="compositionally biased region" description="Acidic residues" evidence="1">
    <location>
        <begin position="396"/>
        <end position="409"/>
    </location>
</feature>
<feature type="compositionally biased region" description="Low complexity" evidence="1">
    <location>
        <begin position="1177"/>
        <end position="1188"/>
    </location>
</feature>
<feature type="region of interest" description="Disordered" evidence="1">
    <location>
        <begin position="548"/>
        <end position="846"/>
    </location>
</feature>
<evidence type="ECO:0000313" key="2">
    <source>
        <dbReference type="EMBL" id="ATZ49887.1"/>
    </source>
</evidence>
<reference evidence="2 3" key="2">
    <citation type="journal article" date="2012" name="Eukaryot. Cell">
        <title>Genome update of Botrytis cinerea strains B05.10 and T4.</title>
        <authorList>
            <person name="Staats M."/>
            <person name="van Kan J.A."/>
        </authorList>
    </citation>
    <scope>NUCLEOTIDE SEQUENCE [LARGE SCALE GENOMIC DNA]</scope>
    <source>
        <strain evidence="2 3">B05.10</strain>
    </source>
</reference>
<protein>
    <submittedName>
        <fullName evidence="2">Uncharacterized protein</fullName>
    </submittedName>
</protein>
<evidence type="ECO:0000313" key="3">
    <source>
        <dbReference type="Proteomes" id="UP000001798"/>
    </source>
</evidence>
<feature type="compositionally biased region" description="Low complexity" evidence="1">
    <location>
        <begin position="36"/>
        <end position="50"/>
    </location>
</feature>
<dbReference type="OrthoDB" id="3946221at2759"/>
<feature type="compositionally biased region" description="Polar residues" evidence="1">
    <location>
        <begin position="310"/>
        <end position="341"/>
    </location>
</feature>
<feature type="compositionally biased region" description="Basic and acidic residues" evidence="1">
    <location>
        <begin position="1026"/>
        <end position="1039"/>
    </location>
</feature>
<feature type="compositionally biased region" description="Acidic residues" evidence="1">
    <location>
        <begin position="1002"/>
        <end position="1011"/>
    </location>
</feature>
<name>A0A384JHJ3_BOTFB</name>
<organism evidence="2 3">
    <name type="scientific">Botryotinia fuckeliana (strain B05.10)</name>
    <name type="common">Noble rot fungus</name>
    <name type="synonym">Botrytis cinerea</name>
    <dbReference type="NCBI Taxonomy" id="332648"/>
    <lineage>
        <taxon>Eukaryota</taxon>
        <taxon>Fungi</taxon>
        <taxon>Dikarya</taxon>
        <taxon>Ascomycota</taxon>
        <taxon>Pezizomycotina</taxon>
        <taxon>Leotiomycetes</taxon>
        <taxon>Helotiales</taxon>
        <taxon>Sclerotiniaceae</taxon>
        <taxon>Botrytis</taxon>
    </lineage>
</organism>
<dbReference type="VEuPathDB" id="FungiDB:Bcin05g02860"/>